<keyword evidence="3" id="KW-0479">Metal-binding</keyword>
<dbReference type="Pfam" id="PF01546">
    <property type="entry name" value="Peptidase_M20"/>
    <property type="match status" value="1"/>
</dbReference>
<keyword evidence="2" id="KW-0378">Hydrolase</keyword>
<dbReference type="SUPFAM" id="SSF53187">
    <property type="entry name" value="Zn-dependent exopeptidases"/>
    <property type="match status" value="1"/>
</dbReference>
<reference evidence="6" key="1">
    <citation type="journal article" date="2021" name="PeerJ">
        <title>Extensive microbial diversity within the chicken gut microbiome revealed by metagenomics and culture.</title>
        <authorList>
            <person name="Gilroy R."/>
            <person name="Ravi A."/>
            <person name="Getino M."/>
            <person name="Pursley I."/>
            <person name="Horton D.L."/>
            <person name="Alikhan N.F."/>
            <person name="Baker D."/>
            <person name="Gharbi K."/>
            <person name="Hall N."/>
            <person name="Watson M."/>
            <person name="Adriaenssens E.M."/>
            <person name="Foster-Nyarko E."/>
            <person name="Jarju S."/>
            <person name="Secka A."/>
            <person name="Antonio M."/>
            <person name="Oren A."/>
            <person name="Chaudhuri R.R."/>
            <person name="La Ragione R."/>
            <person name="Hildebrand F."/>
            <person name="Pallen M.J."/>
        </authorList>
    </citation>
    <scope>NUCLEOTIDE SEQUENCE</scope>
    <source>
        <strain evidence="6">CHK160-9182</strain>
    </source>
</reference>
<dbReference type="InterPro" id="IPR002933">
    <property type="entry name" value="Peptidase_M20"/>
</dbReference>
<evidence type="ECO:0000256" key="3">
    <source>
        <dbReference type="PIRSR" id="PIRSR001235-1"/>
    </source>
</evidence>
<sequence>MINTTRVLHNIETLKTFTDPMLPYTRRAFSEEYLRGRQWLMQELQQLGLSPTIDNAGNLRASLQGKTDETLYFGSHSDTVPAGGTLDGILGIAAGLEVLRYFVEQKITPHKTLEFIDFIAEETTDWGLSCIGSRALTGHLQASDLELLHPQTQERLSDAITRMGGNPSQGLPQLTSSDKNAFIELHIEQGPVLEHEQIEIGIVTHIVGITRLKITFNGMSNHSGTTPMNLRQDALTMAAHAIIHTQHIATKIAKNADDRQHYFVATAGHIQNFPNAINVIPGKAELIIDIRTTDHTFTEQFLEQLTQNLAPFKAHYAVQILSQTAPVPLDAELVQLCQTIAQDQQISTLKMTSGAGHDAAFMASIAKTVMIFIPSIAGISHNPQEKSSDHHIIVGCKVFFLLIFKLALSDNSR</sequence>
<reference evidence="6" key="2">
    <citation type="submission" date="2021-04" db="EMBL/GenBank/DDBJ databases">
        <authorList>
            <person name="Gilroy R."/>
        </authorList>
    </citation>
    <scope>NUCLEOTIDE SEQUENCE</scope>
    <source>
        <strain evidence="6">CHK160-9182</strain>
    </source>
</reference>
<dbReference type="NCBIfam" id="TIGR01879">
    <property type="entry name" value="hydantase"/>
    <property type="match status" value="1"/>
</dbReference>
<evidence type="ECO:0000313" key="6">
    <source>
        <dbReference type="EMBL" id="HIW07505.1"/>
    </source>
</evidence>
<keyword evidence="3" id="KW-0862">Zinc</keyword>
<feature type="binding site" evidence="3">
    <location>
        <position position="76"/>
    </location>
    <ligand>
        <name>Zn(2+)</name>
        <dbReference type="ChEBI" id="CHEBI:29105"/>
        <label>1</label>
    </ligand>
</feature>
<dbReference type="Pfam" id="PF07687">
    <property type="entry name" value="M20_dimer"/>
    <property type="match status" value="1"/>
</dbReference>
<dbReference type="SUPFAM" id="SSF55031">
    <property type="entry name" value="Bacterial exopeptidase dimerisation domain"/>
    <property type="match status" value="1"/>
</dbReference>
<dbReference type="InterPro" id="IPR036264">
    <property type="entry name" value="Bact_exopeptidase_dim_dom"/>
</dbReference>
<feature type="binding site" evidence="3">
    <location>
        <position position="186"/>
    </location>
    <ligand>
        <name>Zn(2+)</name>
        <dbReference type="ChEBI" id="CHEBI:29105"/>
        <label>1</label>
    </ligand>
</feature>
<feature type="binding site" evidence="3">
    <location>
        <position position="87"/>
    </location>
    <ligand>
        <name>Zn(2+)</name>
        <dbReference type="ChEBI" id="CHEBI:29105"/>
        <label>2</label>
    </ligand>
</feature>
<feature type="binding site" evidence="3">
    <location>
        <position position="122"/>
    </location>
    <ligand>
        <name>Zn(2+)</name>
        <dbReference type="ChEBI" id="CHEBI:29105"/>
        <label>2</label>
    </ligand>
</feature>
<dbReference type="CDD" id="cd03884">
    <property type="entry name" value="M20_bAS"/>
    <property type="match status" value="1"/>
</dbReference>
<dbReference type="InterPro" id="IPR001261">
    <property type="entry name" value="ArgE/DapE_CS"/>
</dbReference>
<comment type="caution">
    <text evidence="6">The sequence shown here is derived from an EMBL/GenBank/DDBJ whole genome shotgun (WGS) entry which is preliminary data.</text>
</comment>
<accession>A0A9D1TV97</accession>
<feature type="binding site" evidence="4">
    <location>
        <position position="278"/>
    </location>
    <ligand>
        <name>allantoate</name>
        <dbReference type="ChEBI" id="CHEBI:17536"/>
    </ligand>
</feature>
<dbReference type="InterPro" id="IPR010158">
    <property type="entry name" value="Amidase_Cbmase"/>
</dbReference>
<dbReference type="PROSITE" id="PS00758">
    <property type="entry name" value="ARGE_DAPE_CPG2_1"/>
    <property type="match status" value="1"/>
</dbReference>
<evidence type="ECO:0000256" key="2">
    <source>
        <dbReference type="ARBA" id="ARBA00022801"/>
    </source>
</evidence>
<dbReference type="PIRSF" id="PIRSF001235">
    <property type="entry name" value="Amidase_carbamoylase"/>
    <property type="match status" value="1"/>
</dbReference>
<dbReference type="InterPro" id="IPR011650">
    <property type="entry name" value="Peptidase_M20_dimer"/>
</dbReference>
<protein>
    <submittedName>
        <fullName evidence="6">M20 family metallo-hydrolase</fullName>
    </submittedName>
</protein>
<evidence type="ECO:0000256" key="1">
    <source>
        <dbReference type="ARBA" id="ARBA00006153"/>
    </source>
</evidence>
<dbReference type="Gene3D" id="3.30.70.360">
    <property type="match status" value="1"/>
</dbReference>
<feature type="binding site" evidence="4">
    <location>
        <position position="211"/>
    </location>
    <ligand>
        <name>allantoate</name>
        <dbReference type="ChEBI" id="CHEBI:17536"/>
    </ligand>
</feature>
<feature type="binding site" evidence="3">
    <location>
        <position position="87"/>
    </location>
    <ligand>
        <name>Zn(2+)</name>
        <dbReference type="ChEBI" id="CHEBI:29105"/>
        <label>1</label>
    </ligand>
</feature>
<dbReference type="GO" id="GO:0016813">
    <property type="term" value="F:hydrolase activity, acting on carbon-nitrogen (but not peptide) bonds, in linear amidines"/>
    <property type="evidence" value="ECO:0007669"/>
    <property type="project" value="InterPro"/>
</dbReference>
<evidence type="ECO:0000259" key="5">
    <source>
        <dbReference type="Pfam" id="PF07687"/>
    </source>
</evidence>
<dbReference type="PANTHER" id="PTHR32494">
    <property type="entry name" value="ALLANTOATE DEIMINASE-RELATED"/>
    <property type="match status" value="1"/>
</dbReference>
<comment type="cofactor">
    <cofactor evidence="3">
        <name>Zn(2+)</name>
        <dbReference type="ChEBI" id="CHEBI:29105"/>
    </cofactor>
    <text evidence="3">Binds 2 Zn(2+) ions per subunit.</text>
</comment>
<dbReference type="Proteomes" id="UP000823934">
    <property type="component" value="Unassembled WGS sequence"/>
</dbReference>
<feature type="binding site" evidence="4">
    <location>
        <position position="291"/>
    </location>
    <ligand>
        <name>allantoate</name>
        <dbReference type="ChEBI" id="CHEBI:17536"/>
    </ligand>
</feature>
<dbReference type="EMBL" id="DXHP01000200">
    <property type="protein sequence ID" value="HIW07505.1"/>
    <property type="molecule type" value="Genomic_DNA"/>
</dbReference>
<dbReference type="Gene3D" id="3.40.630.10">
    <property type="entry name" value="Zn peptidases"/>
    <property type="match status" value="1"/>
</dbReference>
<organism evidence="6 7">
    <name type="scientific">Candidatus Ignatzschineria merdigallinarum</name>
    <dbReference type="NCBI Taxonomy" id="2838621"/>
    <lineage>
        <taxon>Bacteria</taxon>
        <taxon>Pseudomonadati</taxon>
        <taxon>Pseudomonadota</taxon>
        <taxon>Gammaproteobacteria</taxon>
        <taxon>Cardiobacteriales</taxon>
        <taxon>Ignatzschineriaceae</taxon>
        <taxon>Ignatzschineria</taxon>
    </lineage>
</organism>
<dbReference type="AlphaFoldDB" id="A0A9D1TV97"/>
<feature type="binding site" evidence="3">
    <location>
        <position position="381"/>
    </location>
    <ligand>
        <name>Zn(2+)</name>
        <dbReference type="ChEBI" id="CHEBI:29105"/>
        <label>2</label>
    </ligand>
</feature>
<gene>
    <name evidence="6" type="ORF">H9889_09320</name>
</gene>
<feature type="domain" description="Peptidase M20 dimerisation" evidence="5">
    <location>
        <begin position="207"/>
        <end position="312"/>
    </location>
</feature>
<dbReference type="GO" id="GO:0046872">
    <property type="term" value="F:metal ion binding"/>
    <property type="evidence" value="ECO:0007669"/>
    <property type="project" value="UniProtKB-KW"/>
</dbReference>
<proteinExistence type="inferred from homology"/>
<evidence type="ECO:0000256" key="4">
    <source>
        <dbReference type="PIRSR" id="PIRSR001235-2"/>
    </source>
</evidence>
<evidence type="ECO:0000313" key="7">
    <source>
        <dbReference type="Proteomes" id="UP000823934"/>
    </source>
</evidence>
<comment type="similarity">
    <text evidence="1">Belongs to the peptidase M20 family.</text>
</comment>
<dbReference type="PANTHER" id="PTHR32494:SF5">
    <property type="entry name" value="ALLANTOATE AMIDOHYDROLASE"/>
    <property type="match status" value="1"/>
</dbReference>
<name>A0A9D1TV97_9GAMM</name>